<comment type="caution">
    <text evidence="1">The sequence shown here is derived from an EMBL/GenBank/DDBJ whole genome shotgun (WGS) entry which is preliminary data.</text>
</comment>
<dbReference type="HOGENOM" id="CLU_078429_0_0_6"/>
<dbReference type="EMBL" id="APRN01000048">
    <property type="protein sequence ID" value="ENX51403.1"/>
    <property type="molecule type" value="Genomic_DNA"/>
</dbReference>
<dbReference type="Proteomes" id="UP000013084">
    <property type="component" value="Unassembled WGS sequence"/>
</dbReference>
<dbReference type="GeneID" id="45417054"/>
<proteinExistence type="predicted"/>
<dbReference type="OrthoDB" id="6700516at2"/>
<reference evidence="1 2" key="1">
    <citation type="submission" date="2013-02" db="EMBL/GenBank/DDBJ databases">
        <title>The Genome Sequence of Acinetobacter sp. CIP 70.18.</title>
        <authorList>
            <consortium name="The Broad Institute Genome Sequencing Platform"/>
            <consortium name="The Broad Institute Genome Sequencing Center for Infectious Disease"/>
            <person name="Cerqueira G."/>
            <person name="Feldgarden M."/>
            <person name="Courvalin P."/>
            <person name="Perichon B."/>
            <person name="Grillot-Courvalin C."/>
            <person name="Clermont D."/>
            <person name="Rocha E."/>
            <person name="Yoon E.-J."/>
            <person name="Nemec A."/>
            <person name="Walker B."/>
            <person name="Young S.K."/>
            <person name="Zeng Q."/>
            <person name="Gargeya S."/>
            <person name="Fitzgerald M."/>
            <person name="Haas B."/>
            <person name="Abouelleil A."/>
            <person name="Alvarado L."/>
            <person name="Arachchi H.M."/>
            <person name="Berlin A.M."/>
            <person name="Chapman S.B."/>
            <person name="Dewar J."/>
            <person name="Goldberg J."/>
            <person name="Griggs A."/>
            <person name="Gujja S."/>
            <person name="Hansen M."/>
            <person name="Howarth C."/>
            <person name="Imamovic A."/>
            <person name="Larimer J."/>
            <person name="McCowan C."/>
            <person name="Murphy C."/>
            <person name="Neiman D."/>
            <person name="Pearson M."/>
            <person name="Priest M."/>
            <person name="Roberts A."/>
            <person name="Saif S."/>
            <person name="Shea T."/>
            <person name="Sisk P."/>
            <person name="Sykes S."/>
            <person name="Wortman J."/>
            <person name="Nusbaum C."/>
            <person name="Birren B."/>
        </authorList>
    </citation>
    <scope>NUCLEOTIDE SEQUENCE [LARGE SCALE GENOMIC DNA]</scope>
    <source>
        <strain evidence="1 2">CIP 70.18</strain>
    </source>
</reference>
<evidence type="ECO:0000313" key="2">
    <source>
        <dbReference type="Proteomes" id="UP000013084"/>
    </source>
</evidence>
<protein>
    <submittedName>
        <fullName evidence="1">Uncharacterized protein</fullName>
    </submittedName>
</protein>
<name>N9R045_9GAMM</name>
<keyword evidence="2" id="KW-1185">Reference proteome</keyword>
<accession>N9R045</accession>
<organism evidence="1 2">
    <name type="scientific">Acinetobacter higginsii</name>
    <dbReference type="NCBI Taxonomy" id="70347"/>
    <lineage>
        <taxon>Bacteria</taxon>
        <taxon>Pseudomonadati</taxon>
        <taxon>Pseudomonadota</taxon>
        <taxon>Gammaproteobacteria</taxon>
        <taxon>Moraxellales</taxon>
        <taxon>Moraxellaceae</taxon>
        <taxon>Acinetobacter</taxon>
    </lineage>
</organism>
<gene>
    <name evidence="1" type="ORF">F902_04280</name>
</gene>
<dbReference type="AlphaFoldDB" id="N9R045"/>
<sequence>MIDKKISSLEQLEQNIWLNFCYYYQCELDDELIATENQSYIDQKEKIIKRMQQNDFSVNEERISFAEMMGSDLNIPFKPSQLAELLTQLNALRVKVNDLPTKIFQRQYSDILIAYVQMLGGVEFIQNRTLAKSAKSIIAVKVRYDKHLYPRREIIYRILRDQVARRGKWKNLNQAVNFILNDLLKAFEVYDIQWLKEELAEKQKMLWSLEQEWQSAKQAYADSSSVRRKPASITKKIEKLQMELKSINQILKSKYPSREMEKFGYKMPYSGGYIAETIIHELRTQPEILQEILLKGNC</sequence>
<evidence type="ECO:0000313" key="1">
    <source>
        <dbReference type="EMBL" id="ENX51403.1"/>
    </source>
</evidence>
<dbReference type="PATRIC" id="fig|1217700.3.peg.4143"/>
<dbReference type="RefSeq" id="WP_005206863.1">
    <property type="nucleotide sequence ID" value="NZ_KB850076.1"/>
</dbReference>